<evidence type="ECO:0000313" key="1">
    <source>
        <dbReference type="EMBL" id="CAG8835797.1"/>
    </source>
</evidence>
<organism evidence="1 2">
    <name type="scientific">Gigaspora margarita</name>
    <dbReference type="NCBI Taxonomy" id="4874"/>
    <lineage>
        <taxon>Eukaryota</taxon>
        <taxon>Fungi</taxon>
        <taxon>Fungi incertae sedis</taxon>
        <taxon>Mucoromycota</taxon>
        <taxon>Glomeromycotina</taxon>
        <taxon>Glomeromycetes</taxon>
        <taxon>Diversisporales</taxon>
        <taxon>Gigasporaceae</taxon>
        <taxon>Gigaspora</taxon>
    </lineage>
</organism>
<feature type="non-terminal residue" evidence="1">
    <location>
        <position position="1"/>
    </location>
</feature>
<dbReference type="Proteomes" id="UP000789901">
    <property type="component" value="Unassembled WGS sequence"/>
</dbReference>
<comment type="caution">
    <text evidence="1">The sequence shown here is derived from an EMBL/GenBank/DDBJ whole genome shotgun (WGS) entry which is preliminary data.</text>
</comment>
<proteinExistence type="predicted"/>
<reference evidence="1 2" key="1">
    <citation type="submission" date="2021-06" db="EMBL/GenBank/DDBJ databases">
        <authorList>
            <person name="Kallberg Y."/>
            <person name="Tangrot J."/>
            <person name="Rosling A."/>
        </authorList>
    </citation>
    <scope>NUCLEOTIDE SEQUENCE [LARGE SCALE GENOMIC DNA]</scope>
    <source>
        <strain evidence="1 2">120-4 pot B 10/14</strain>
    </source>
</reference>
<dbReference type="EMBL" id="CAJVQB010052191">
    <property type="protein sequence ID" value="CAG8835797.1"/>
    <property type="molecule type" value="Genomic_DNA"/>
</dbReference>
<protein>
    <submittedName>
        <fullName evidence="1">5937_t:CDS:1</fullName>
    </submittedName>
</protein>
<name>A0ABN7WMV2_GIGMA</name>
<gene>
    <name evidence="1" type="ORF">GMARGA_LOCUS32742</name>
</gene>
<keyword evidence="2" id="KW-1185">Reference proteome</keyword>
<accession>A0ABN7WMV2</accession>
<evidence type="ECO:0000313" key="2">
    <source>
        <dbReference type="Proteomes" id="UP000789901"/>
    </source>
</evidence>
<sequence>AKIDHMNKIFEPKDVKVLDTKYYTKELLYDKLFERLSKNYSSSISCLNIREEQQIQETDLERNPWNQSWD</sequence>